<evidence type="ECO:0000256" key="7">
    <source>
        <dbReference type="ARBA" id="ARBA00022840"/>
    </source>
</evidence>
<organism evidence="9 10">
    <name type="scientific">Paracoccus liaowanqingii</name>
    <dbReference type="NCBI Taxonomy" id="2560053"/>
    <lineage>
        <taxon>Bacteria</taxon>
        <taxon>Pseudomonadati</taxon>
        <taxon>Pseudomonadota</taxon>
        <taxon>Alphaproteobacteria</taxon>
        <taxon>Rhodobacterales</taxon>
        <taxon>Paracoccaceae</taxon>
        <taxon>Paracoccus</taxon>
    </lineage>
</organism>
<keyword evidence="10" id="KW-1185">Reference proteome</keyword>
<evidence type="ECO:0000259" key="8">
    <source>
        <dbReference type="SMART" id="SM00387"/>
    </source>
</evidence>
<evidence type="ECO:0000256" key="6">
    <source>
        <dbReference type="ARBA" id="ARBA00022777"/>
    </source>
</evidence>
<keyword evidence="6 9" id="KW-0418">Kinase</keyword>
<feature type="domain" description="Histidine kinase/HSP90-like ATPase" evidence="8">
    <location>
        <begin position="55"/>
        <end position="153"/>
    </location>
</feature>
<dbReference type="Gene3D" id="3.30.565.10">
    <property type="entry name" value="Histidine kinase-like ATPase, C-terminal domain"/>
    <property type="match status" value="1"/>
</dbReference>
<dbReference type="EC" id="2.7.13.3" evidence="2"/>
<dbReference type="SMART" id="SM00387">
    <property type="entry name" value="HATPase_c"/>
    <property type="match status" value="1"/>
</dbReference>
<evidence type="ECO:0000313" key="10">
    <source>
        <dbReference type="Proteomes" id="UP000297972"/>
    </source>
</evidence>
<protein>
    <recommendedName>
        <fullName evidence="2">histidine kinase</fullName>
        <ecNumber evidence="2">2.7.13.3</ecNumber>
    </recommendedName>
</protein>
<dbReference type="InterPro" id="IPR036890">
    <property type="entry name" value="HATPase_C_sf"/>
</dbReference>
<evidence type="ECO:0000256" key="3">
    <source>
        <dbReference type="ARBA" id="ARBA00022553"/>
    </source>
</evidence>
<feature type="non-terminal residue" evidence="9">
    <location>
        <position position="1"/>
    </location>
</feature>
<dbReference type="GO" id="GO:0004673">
    <property type="term" value="F:protein histidine kinase activity"/>
    <property type="evidence" value="ECO:0007669"/>
    <property type="project" value="UniProtKB-EC"/>
</dbReference>
<accession>A0A4Z1BHM0</accession>
<comment type="catalytic activity">
    <reaction evidence="1">
        <text>ATP + protein L-histidine = ADP + protein N-phospho-L-histidine.</text>
        <dbReference type="EC" id="2.7.13.3"/>
    </reaction>
</comment>
<dbReference type="PANTHER" id="PTHR41523:SF8">
    <property type="entry name" value="ETHYLENE RESPONSE SENSOR PROTEIN"/>
    <property type="match status" value="1"/>
</dbReference>
<dbReference type="PANTHER" id="PTHR41523">
    <property type="entry name" value="TWO-COMPONENT SYSTEM SENSOR PROTEIN"/>
    <property type="match status" value="1"/>
</dbReference>
<name>A0A4Z1BHM0_9RHOB</name>
<dbReference type="SUPFAM" id="SSF55874">
    <property type="entry name" value="ATPase domain of HSP90 chaperone/DNA topoisomerase II/histidine kinase"/>
    <property type="match status" value="1"/>
</dbReference>
<keyword evidence="5" id="KW-0547">Nucleotide-binding</keyword>
<keyword evidence="4" id="KW-0808">Transferase</keyword>
<evidence type="ECO:0000313" key="9">
    <source>
        <dbReference type="EMBL" id="TGN48878.1"/>
    </source>
</evidence>
<comment type="caution">
    <text evidence="9">The sequence shown here is derived from an EMBL/GenBank/DDBJ whole genome shotgun (WGS) entry which is preliminary data.</text>
</comment>
<proteinExistence type="predicted"/>
<dbReference type="EMBL" id="SRPG01000270">
    <property type="protein sequence ID" value="TGN48878.1"/>
    <property type="molecule type" value="Genomic_DNA"/>
</dbReference>
<dbReference type="Pfam" id="PF02518">
    <property type="entry name" value="HATPase_c"/>
    <property type="match status" value="1"/>
</dbReference>
<dbReference type="GO" id="GO:0005524">
    <property type="term" value="F:ATP binding"/>
    <property type="evidence" value="ECO:0007669"/>
    <property type="project" value="UniProtKB-KW"/>
</dbReference>
<gene>
    <name evidence="9" type="ORF">E4L95_18690</name>
</gene>
<dbReference type="RefSeq" id="WP_135818869.1">
    <property type="nucleotide sequence ID" value="NZ_SRPG01000270.1"/>
</dbReference>
<reference evidence="9 10" key="1">
    <citation type="submission" date="2019-03" db="EMBL/GenBank/DDBJ databases">
        <authorList>
            <person name="Li J."/>
        </authorList>
    </citation>
    <scope>NUCLEOTIDE SEQUENCE [LARGE SCALE GENOMIC DNA]</scope>
    <source>
        <strain evidence="9 10">3058</strain>
    </source>
</reference>
<evidence type="ECO:0000256" key="4">
    <source>
        <dbReference type="ARBA" id="ARBA00022679"/>
    </source>
</evidence>
<sequence>VTTIAQVHDRLWRADEVHSVQLAAFLGELCDQLRTTARPGQTLSCTFAPVSIATDQAVPLALLVNELVTNAFKYAYPAGAGDVQIALEEAGPGRLRLTVSDQGRGLPPDFDAEASGSLGMTLIAGLSSQLRGQVEWQDGGPGTRFVLDFAMQEASEA</sequence>
<evidence type="ECO:0000256" key="1">
    <source>
        <dbReference type="ARBA" id="ARBA00000085"/>
    </source>
</evidence>
<dbReference type="AlphaFoldDB" id="A0A4Z1BHM0"/>
<keyword evidence="7" id="KW-0067">ATP-binding</keyword>
<keyword evidence="3" id="KW-0597">Phosphoprotein</keyword>
<evidence type="ECO:0000256" key="5">
    <source>
        <dbReference type="ARBA" id="ARBA00022741"/>
    </source>
</evidence>
<dbReference type="OrthoDB" id="913606at2"/>
<dbReference type="Proteomes" id="UP000297972">
    <property type="component" value="Unassembled WGS sequence"/>
</dbReference>
<dbReference type="InterPro" id="IPR003594">
    <property type="entry name" value="HATPase_dom"/>
</dbReference>
<evidence type="ECO:0000256" key="2">
    <source>
        <dbReference type="ARBA" id="ARBA00012438"/>
    </source>
</evidence>